<evidence type="ECO:0000256" key="4">
    <source>
        <dbReference type="ARBA" id="ARBA00022606"/>
    </source>
</evidence>
<organism evidence="19 20">
    <name type="scientific">Chelonoidis abingdonii</name>
    <name type="common">Abingdon island giant tortoise</name>
    <name type="synonym">Testudo abingdonii</name>
    <dbReference type="NCBI Taxonomy" id="106734"/>
    <lineage>
        <taxon>Eukaryota</taxon>
        <taxon>Metazoa</taxon>
        <taxon>Chordata</taxon>
        <taxon>Craniata</taxon>
        <taxon>Vertebrata</taxon>
        <taxon>Euteleostomi</taxon>
        <taxon>Archelosauria</taxon>
        <taxon>Testudinata</taxon>
        <taxon>Testudines</taxon>
        <taxon>Cryptodira</taxon>
        <taxon>Durocryptodira</taxon>
        <taxon>Testudinoidea</taxon>
        <taxon>Testudinidae</taxon>
        <taxon>Chelonoidis</taxon>
    </lineage>
</organism>
<evidence type="ECO:0000256" key="5">
    <source>
        <dbReference type="ARBA" id="ARBA00022692"/>
    </source>
</evidence>
<proteinExistence type="predicted"/>
<accession>A0A8C0JEV5</accession>
<dbReference type="Pfam" id="PF00027">
    <property type="entry name" value="cNMP_binding"/>
    <property type="match status" value="1"/>
</dbReference>
<keyword evidence="11" id="KW-1071">Ligand-gated ion channel</keyword>
<evidence type="ECO:0000256" key="15">
    <source>
        <dbReference type="ARBA" id="ARBA00036239"/>
    </source>
</evidence>
<evidence type="ECO:0000256" key="11">
    <source>
        <dbReference type="ARBA" id="ARBA00023286"/>
    </source>
</evidence>
<name>A0A8C0JEV5_CHEAB</name>
<evidence type="ECO:0000256" key="12">
    <source>
        <dbReference type="ARBA" id="ARBA00023303"/>
    </source>
</evidence>
<keyword evidence="5 17" id="KW-0812">Transmembrane</keyword>
<evidence type="ECO:0000256" key="6">
    <source>
        <dbReference type="ARBA" id="ARBA00022741"/>
    </source>
</evidence>
<evidence type="ECO:0000256" key="17">
    <source>
        <dbReference type="SAM" id="Phobius"/>
    </source>
</evidence>
<reference evidence="19" key="2">
    <citation type="submission" date="2025-09" db="UniProtKB">
        <authorList>
            <consortium name="Ensembl"/>
        </authorList>
    </citation>
    <scope>IDENTIFICATION</scope>
</reference>
<dbReference type="Proteomes" id="UP000694404">
    <property type="component" value="Unplaced"/>
</dbReference>
<evidence type="ECO:0000256" key="8">
    <source>
        <dbReference type="ARBA" id="ARBA00022992"/>
    </source>
</evidence>
<feature type="transmembrane region" description="Helical" evidence="17">
    <location>
        <begin position="294"/>
        <end position="311"/>
    </location>
</feature>
<evidence type="ECO:0000313" key="19">
    <source>
        <dbReference type="Ensembl" id="ENSCABP00000030808.1"/>
    </source>
</evidence>
<dbReference type="PROSITE" id="PS50042">
    <property type="entry name" value="CNMP_BINDING_3"/>
    <property type="match status" value="1"/>
</dbReference>
<dbReference type="CDD" id="cd00038">
    <property type="entry name" value="CAP_ED"/>
    <property type="match status" value="1"/>
</dbReference>
<dbReference type="PANTHER" id="PTHR45638:SF8">
    <property type="entry name" value="CYCLIC NUCLEOTIDE-GATED CATION CHANNEL BETA-3"/>
    <property type="match status" value="1"/>
</dbReference>
<protein>
    <submittedName>
        <fullName evidence="19">Cyclic nucleotide gated channel subunit beta 3</fullName>
    </submittedName>
</protein>
<keyword evidence="7 17" id="KW-1133">Transmembrane helix</keyword>
<feature type="transmembrane region" description="Helical" evidence="17">
    <location>
        <begin position="186"/>
        <end position="207"/>
    </location>
</feature>
<evidence type="ECO:0000256" key="14">
    <source>
        <dbReference type="ARBA" id="ARBA00034430"/>
    </source>
</evidence>
<dbReference type="InterPro" id="IPR000595">
    <property type="entry name" value="cNMP-bd_dom"/>
</dbReference>
<dbReference type="Gene3D" id="2.60.120.10">
    <property type="entry name" value="Jelly Rolls"/>
    <property type="match status" value="1"/>
</dbReference>
<comment type="catalytic activity">
    <reaction evidence="15">
        <text>Na(+)(in) = Na(+)(out)</text>
        <dbReference type="Rhea" id="RHEA:34963"/>
        <dbReference type="ChEBI" id="CHEBI:29101"/>
    </reaction>
</comment>
<dbReference type="GO" id="GO:0005886">
    <property type="term" value="C:plasma membrane"/>
    <property type="evidence" value="ECO:0007669"/>
    <property type="project" value="Ensembl"/>
</dbReference>
<keyword evidence="2" id="KW-0813">Transport</keyword>
<keyword evidence="9" id="KW-0406">Ion transport</keyword>
<keyword evidence="10 17" id="KW-0472">Membrane</keyword>
<dbReference type="Ensembl" id="ENSCABT00000033766.1">
    <property type="protein sequence ID" value="ENSCABP00000030808.1"/>
    <property type="gene ID" value="ENSCABG00000022520.1"/>
</dbReference>
<evidence type="ECO:0000256" key="1">
    <source>
        <dbReference type="ARBA" id="ARBA00004141"/>
    </source>
</evidence>
<evidence type="ECO:0000256" key="16">
    <source>
        <dbReference type="SAM" id="MobiDB-lite"/>
    </source>
</evidence>
<gene>
    <name evidence="19" type="primary">CNGB3</name>
</gene>
<dbReference type="InterPro" id="IPR014710">
    <property type="entry name" value="RmlC-like_jellyroll"/>
</dbReference>
<dbReference type="GO" id="GO:0030553">
    <property type="term" value="F:cGMP binding"/>
    <property type="evidence" value="ECO:0007669"/>
    <property type="project" value="UniProtKB-KW"/>
</dbReference>
<comment type="catalytic activity">
    <reaction evidence="14">
        <text>K(+)(in) = K(+)(out)</text>
        <dbReference type="Rhea" id="RHEA:29463"/>
        <dbReference type="ChEBI" id="CHEBI:29103"/>
    </reaction>
</comment>
<evidence type="ECO:0000256" key="3">
    <source>
        <dbReference type="ARBA" id="ARBA00022535"/>
    </source>
</evidence>
<keyword evidence="20" id="KW-1185">Reference proteome</keyword>
<feature type="transmembrane region" description="Helical" evidence="17">
    <location>
        <begin position="357"/>
        <end position="375"/>
    </location>
</feature>
<evidence type="ECO:0000313" key="20">
    <source>
        <dbReference type="Proteomes" id="UP000694404"/>
    </source>
</evidence>
<keyword evidence="12" id="KW-0407">Ion channel</keyword>
<dbReference type="InterPro" id="IPR050866">
    <property type="entry name" value="CNG_cation_channel"/>
</dbReference>
<feature type="transmembrane region" description="Helical" evidence="17">
    <location>
        <begin position="154"/>
        <end position="174"/>
    </location>
</feature>
<keyword evidence="6" id="KW-0547">Nucleotide-binding</keyword>
<sequence length="704" mass="79620">MLGACTELAMMALRTMGVCPHCSESLSQTQAQALTPHLSTHKSLRLGLRPKVTKSFMSGGSKPDSSKGHVVNEYTEAQLQEIVKKMRARTSAYKEKLTDPLLSSHEGSPTTCDAKPEDHYCDMLCCKFKKPPLKEYLKKMELPDSIDAYTDRRYVVWLLIVTIAYNWNCWFIPLRCVFPVQTPSNIFYWILIDTICDICYLCDLLVFQPRMQFVKGGDIIVSNSGKWNFHICCCTLNYLDLASVIPVDVLYFIFGFNPVFRANKLLKHMAFFEFNDRLEAILDKAYIYRVIRTTGYLLFILHINACIYYWASDFEGIGSTRWVYDGKGNMYLRCYYWAVRTLITIGGLAEPQTLFEIIFQLLNFFTGVFVFSSLIGQMRDIIGAATAGQNYYRASMDNTISYMNTYTIPKVVQNRVRRWYEYTWDSQGMLDESELLEQMPTKMQLAIAIDVNFAIVNKVDLFKTILLKVWCFCIQGEIGREMYIIKQGEVQVLGGPDGTKVLVTLRAGAVFGEISLLAASGGNRRTANVVAHGFANLFILDKKTLNEILVHYPDSEKLLMKKAKVLLKEKGKPTEGPQVQAKGLTSLFATKPETPKLFKAMFGGTGKGGLAMLLKMKRQQAVQEKTEEKEPEPEEKKPEPAPERTAPPKPSVQKEEPDANFQPPPKPVLLRGTTNKSLIISMAPSPIAGEGEVLTVEVKEKRQE</sequence>
<dbReference type="FunFam" id="1.10.287.70:FF:000072">
    <property type="entry name" value="Cyclic nucleotide gated channel beta 3"/>
    <property type="match status" value="1"/>
</dbReference>
<feature type="domain" description="Cyclic nucleotide-binding" evidence="18">
    <location>
        <begin position="475"/>
        <end position="549"/>
    </location>
</feature>
<evidence type="ECO:0000259" key="18">
    <source>
        <dbReference type="PROSITE" id="PS50042"/>
    </source>
</evidence>
<dbReference type="SUPFAM" id="SSF81324">
    <property type="entry name" value="Voltage-gated potassium channels"/>
    <property type="match status" value="1"/>
</dbReference>
<dbReference type="SMART" id="SM00100">
    <property type="entry name" value="cNMP"/>
    <property type="match status" value="1"/>
</dbReference>
<reference evidence="19" key="1">
    <citation type="submission" date="2025-08" db="UniProtKB">
        <authorList>
            <consortium name="Ensembl"/>
        </authorList>
    </citation>
    <scope>IDENTIFICATION</scope>
</reference>
<keyword evidence="13" id="KW-0844">Vision</keyword>
<dbReference type="PROSITE" id="PS00889">
    <property type="entry name" value="CNMP_BINDING_2"/>
    <property type="match status" value="1"/>
</dbReference>
<evidence type="ECO:0000256" key="9">
    <source>
        <dbReference type="ARBA" id="ARBA00023065"/>
    </source>
</evidence>
<dbReference type="GO" id="GO:0005222">
    <property type="term" value="F:intracellularly cAMP-activated cation channel activity"/>
    <property type="evidence" value="ECO:0007669"/>
    <property type="project" value="Ensembl"/>
</dbReference>
<comment type="subcellular location">
    <subcellularLocation>
        <location evidence="1">Membrane</location>
        <topology evidence="1">Multi-pass membrane protein</topology>
    </subcellularLocation>
</comment>
<dbReference type="GO" id="GO:0044877">
    <property type="term" value="F:protein-containing complex binding"/>
    <property type="evidence" value="ECO:0007669"/>
    <property type="project" value="TreeGrafter"/>
</dbReference>
<dbReference type="InterPro" id="IPR005821">
    <property type="entry name" value="Ion_trans_dom"/>
</dbReference>
<evidence type="ECO:0000256" key="7">
    <source>
        <dbReference type="ARBA" id="ARBA00022989"/>
    </source>
</evidence>
<dbReference type="InterPro" id="IPR018490">
    <property type="entry name" value="cNMP-bd_dom_sf"/>
</dbReference>
<dbReference type="GO" id="GO:0001750">
    <property type="term" value="C:photoreceptor outer segment"/>
    <property type="evidence" value="ECO:0007669"/>
    <property type="project" value="Ensembl"/>
</dbReference>
<keyword evidence="3" id="KW-0140">cGMP</keyword>
<dbReference type="GeneTree" id="ENSGT00940000154824"/>
<dbReference type="SUPFAM" id="SSF51206">
    <property type="entry name" value="cAMP-binding domain-like"/>
    <property type="match status" value="1"/>
</dbReference>
<feature type="compositionally biased region" description="Basic and acidic residues" evidence="16">
    <location>
        <begin position="624"/>
        <end position="642"/>
    </location>
</feature>
<dbReference type="InterPro" id="IPR018488">
    <property type="entry name" value="cNMP-bd_CS"/>
</dbReference>
<feature type="region of interest" description="Disordered" evidence="16">
    <location>
        <begin position="617"/>
        <end position="673"/>
    </location>
</feature>
<dbReference type="FunFam" id="2.60.120.10:FF:000020">
    <property type="entry name" value="Cyclic nucleotide-gated channel beta 3"/>
    <property type="match status" value="1"/>
</dbReference>
<keyword evidence="8" id="KW-0142">cGMP-binding</keyword>
<evidence type="ECO:0000256" key="10">
    <source>
        <dbReference type="ARBA" id="ARBA00023136"/>
    </source>
</evidence>
<dbReference type="PANTHER" id="PTHR45638">
    <property type="entry name" value="CYCLIC NUCLEOTIDE-GATED CATION CHANNEL SUBUNIT A"/>
    <property type="match status" value="1"/>
</dbReference>
<dbReference type="Gene3D" id="1.10.287.630">
    <property type="entry name" value="Helix hairpin bin"/>
    <property type="match status" value="1"/>
</dbReference>
<evidence type="ECO:0000256" key="13">
    <source>
        <dbReference type="ARBA" id="ARBA00023305"/>
    </source>
</evidence>
<dbReference type="GO" id="GO:0005223">
    <property type="term" value="F:intracellularly cGMP-activated cation channel activity"/>
    <property type="evidence" value="ECO:0007669"/>
    <property type="project" value="Ensembl"/>
</dbReference>
<dbReference type="Pfam" id="PF00520">
    <property type="entry name" value="Ion_trans"/>
    <property type="match status" value="1"/>
</dbReference>
<dbReference type="Gene3D" id="1.10.287.70">
    <property type="match status" value="1"/>
</dbReference>
<keyword evidence="4" id="KW-0716">Sensory transduction</keyword>
<dbReference type="GO" id="GO:0007601">
    <property type="term" value="P:visual perception"/>
    <property type="evidence" value="ECO:0007669"/>
    <property type="project" value="UniProtKB-KW"/>
</dbReference>
<dbReference type="FunFam" id="1.10.287.630:FF:000001">
    <property type="entry name" value="Cyclic nucleotide-gated channel alpha 3"/>
    <property type="match status" value="1"/>
</dbReference>
<dbReference type="GO" id="GO:0017071">
    <property type="term" value="C:intracellular cyclic nucleotide activated cation channel complex"/>
    <property type="evidence" value="ECO:0007669"/>
    <property type="project" value="TreeGrafter"/>
</dbReference>
<evidence type="ECO:0000256" key="2">
    <source>
        <dbReference type="ARBA" id="ARBA00022448"/>
    </source>
</evidence>
<dbReference type="AlphaFoldDB" id="A0A8C0JEV5"/>